<dbReference type="AlphaFoldDB" id="A0A826HY77"/>
<dbReference type="CDD" id="cd01164">
    <property type="entry name" value="FruK_PfkB_like"/>
    <property type="match status" value="1"/>
</dbReference>
<dbReference type="PROSITE" id="PS00584">
    <property type="entry name" value="PFKB_KINASES_2"/>
    <property type="match status" value="1"/>
</dbReference>
<dbReference type="Pfam" id="PF00294">
    <property type="entry name" value="PfkB"/>
    <property type="match status" value="1"/>
</dbReference>
<dbReference type="GO" id="GO:0016052">
    <property type="term" value="P:carbohydrate catabolic process"/>
    <property type="evidence" value="ECO:0007669"/>
    <property type="project" value="UniProtKB-ARBA"/>
</dbReference>
<dbReference type="GO" id="GO:0009024">
    <property type="term" value="F:tagatose-6-phosphate kinase activity"/>
    <property type="evidence" value="ECO:0007669"/>
    <property type="project" value="UniProtKB-EC"/>
</dbReference>
<proteinExistence type="inferred from homology"/>
<evidence type="ECO:0000313" key="9">
    <source>
        <dbReference type="EMBL" id="EEQ67015.1"/>
    </source>
</evidence>
<dbReference type="FunFam" id="3.40.1190.20:FF:000001">
    <property type="entry name" value="Phosphofructokinase"/>
    <property type="match status" value="1"/>
</dbReference>
<keyword evidence="2 7" id="KW-0808">Transferase</keyword>
<dbReference type="KEGG" id="lpi:LBPG_02464"/>
<evidence type="ECO:0000256" key="1">
    <source>
        <dbReference type="ARBA" id="ARBA00005380"/>
    </source>
</evidence>
<evidence type="ECO:0000256" key="4">
    <source>
        <dbReference type="ARBA" id="ARBA00022741"/>
    </source>
</evidence>
<dbReference type="GO" id="GO:2001059">
    <property type="term" value="P:D-tagatose 6-phosphate catabolic process"/>
    <property type="evidence" value="ECO:0007669"/>
    <property type="project" value="UniProtKB-UniPathway"/>
</dbReference>
<dbReference type="InterPro" id="IPR017583">
    <property type="entry name" value="Tagatose/fructose_Pkinase"/>
</dbReference>
<comment type="catalytic activity">
    <reaction evidence="7">
        <text>D-tagatofuranose 6-phosphate + ATP = D-tagatofuranose 1,6-bisphosphate + ADP + H(+)</text>
        <dbReference type="Rhea" id="RHEA:12420"/>
        <dbReference type="ChEBI" id="CHEBI:15378"/>
        <dbReference type="ChEBI" id="CHEBI:30616"/>
        <dbReference type="ChEBI" id="CHEBI:58694"/>
        <dbReference type="ChEBI" id="CHEBI:58695"/>
        <dbReference type="ChEBI" id="CHEBI:456216"/>
        <dbReference type="EC" id="2.7.1.144"/>
    </reaction>
</comment>
<comment type="pathway">
    <text evidence="7">Carbohydrate metabolism; D-tagatose 6-phosphate degradation; D-glyceraldehyde 3-phosphate and glycerone phosphate from D-tagatose 6-phosphate: step 1/2.</text>
</comment>
<dbReference type="Proteomes" id="UP000015927">
    <property type="component" value="Chromosome"/>
</dbReference>
<keyword evidence="6 7" id="KW-0067">ATP-binding</keyword>
<dbReference type="SUPFAM" id="SSF53613">
    <property type="entry name" value="Ribokinase-like"/>
    <property type="match status" value="1"/>
</dbReference>
<comment type="similarity">
    <text evidence="1">Belongs to the carbohydrate kinase pfkB family.</text>
</comment>
<dbReference type="GO" id="GO:0005829">
    <property type="term" value="C:cytosol"/>
    <property type="evidence" value="ECO:0007669"/>
    <property type="project" value="TreeGrafter"/>
</dbReference>
<dbReference type="NCBIfam" id="TIGR03168">
    <property type="entry name" value="1-PFK"/>
    <property type="match status" value="1"/>
</dbReference>
<dbReference type="InterPro" id="IPR002173">
    <property type="entry name" value="Carboh/pur_kinase_PfkB_CS"/>
</dbReference>
<keyword evidence="4 7" id="KW-0547">Nucleotide-binding</keyword>
<evidence type="ECO:0000259" key="8">
    <source>
        <dbReference type="Pfam" id="PF00294"/>
    </source>
</evidence>
<dbReference type="InterPro" id="IPR029056">
    <property type="entry name" value="Ribokinase-like"/>
</dbReference>
<accession>A0A826HY77</accession>
<evidence type="ECO:0000256" key="2">
    <source>
        <dbReference type="ARBA" id="ARBA00022679"/>
    </source>
</evidence>
<evidence type="ECO:0000313" key="10">
    <source>
        <dbReference type="Proteomes" id="UP000015927"/>
    </source>
</evidence>
<protein>
    <recommendedName>
        <fullName evidence="7">Tagatose-6-phosphate kinase</fullName>
        <ecNumber evidence="7">2.7.1.144</ecNumber>
    </recommendedName>
</protein>
<dbReference type="PIRSF" id="PIRSF000535">
    <property type="entry name" value="1PFK/6PFK/LacC"/>
    <property type="match status" value="1"/>
</dbReference>
<organism evidence="9 10">
    <name type="scientific">Lacticaseibacillus paracasei subsp. paracasei 8700:2</name>
    <dbReference type="NCBI Taxonomy" id="537973"/>
    <lineage>
        <taxon>Bacteria</taxon>
        <taxon>Bacillati</taxon>
        <taxon>Bacillota</taxon>
        <taxon>Bacilli</taxon>
        <taxon>Lactobacillales</taxon>
        <taxon>Lactobacillaceae</taxon>
        <taxon>Lacticaseibacillus</taxon>
    </lineage>
</organism>
<dbReference type="GeneID" id="57089046"/>
<keyword evidence="5 9" id="KW-0418">Kinase</keyword>
<dbReference type="UniPathway" id="UPA00704">
    <property type="reaction ID" value="UER00715"/>
</dbReference>
<dbReference type="PANTHER" id="PTHR46566">
    <property type="entry name" value="1-PHOSPHOFRUCTOKINASE-RELATED"/>
    <property type="match status" value="1"/>
</dbReference>
<dbReference type="GO" id="GO:0008443">
    <property type="term" value="F:phosphofructokinase activity"/>
    <property type="evidence" value="ECO:0007669"/>
    <property type="project" value="TreeGrafter"/>
</dbReference>
<feature type="domain" description="Carbohydrate kinase PfkB" evidence="8">
    <location>
        <begin position="13"/>
        <end position="294"/>
    </location>
</feature>
<dbReference type="EC" id="2.7.1.144" evidence="7"/>
<dbReference type="GO" id="GO:0044281">
    <property type="term" value="P:small molecule metabolic process"/>
    <property type="evidence" value="ECO:0007669"/>
    <property type="project" value="UniProtKB-ARBA"/>
</dbReference>
<dbReference type="InterPro" id="IPR011611">
    <property type="entry name" value="PfkB_dom"/>
</dbReference>
<dbReference type="RefSeq" id="WP_003563145.1">
    <property type="nucleotide sequence ID" value="NC_022112.1"/>
</dbReference>
<evidence type="ECO:0000256" key="5">
    <source>
        <dbReference type="ARBA" id="ARBA00022777"/>
    </source>
</evidence>
<reference evidence="9 10" key="1">
    <citation type="submission" date="2010-12" db="EMBL/GenBank/DDBJ databases">
        <title>The Genome Sequence of Lactobacillus paracasei subsp. paracasei strain 8700:2.</title>
        <authorList>
            <consortium name="The Broad Institute Genome Sequencing Platform"/>
            <person name="Ward D."/>
            <person name="Earl A."/>
            <person name="Feldgarden M."/>
            <person name="Young S.K."/>
            <person name="Gargeya S."/>
            <person name="Zeng Q."/>
            <person name="Alvarado L."/>
            <person name="Berlin A."/>
            <person name="Bochicchio J."/>
            <person name="Chapman S.B."/>
            <person name="Chen Z."/>
            <person name="Freedman E."/>
            <person name="Gellesch M."/>
            <person name="Goldberg J."/>
            <person name="Griggs A."/>
            <person name="Gujja S."/>
            <person name="Heilman E."/>
            <person name="Heiman D."/>
            <person name="Howarth C."/>
            <person name="Mehta T."/>
            <person name="Neiman D."/>
            <person name="Pearson M."/>
            <person name="Roberts A."/>
            <person name="Saif S."/>
            <person name="Shea T."/>
            <person name="Shenoy N."/>
            <person name="Sisk P."/>
            <person name="Stolte C."/>
            <person name="Sykes S."/>
            <person name="White J."/>
            <person name="Yandava C."/>
            <person name="Saulnier D."/>
            <person name="Haas B."/>
            <person name="Nusbaum C."/>
            <person name="Birren B."/>
        </authorList>
    </citation>
    <scope>NUCLEOTIDE SEQUENCE [LARGE SCALE GENOMIC DNA]</scope>
    <source>
        <strain evidence="9 10">8700:2</strain>
    </source>
</reference>
<comment type="similarity">
    <text evidence="7">Belongs to the carbohydrate kinase PfkB family. LacC subfamily.</text>
</comment>
<dbReference type="GO" id="GO:0005988">
    <property type="term" value="P:lactose metabolic process"/>
    <property type="evidence" value="ECO:0007669"/>
    <property type="project" value="UniProtKB-KW"/>
</dbReference>
<evidence type="ECO:0000256" key="3">
    <source>
        <dbReference type="ARBA" id="ARBA00022736"/>
    </source>
</evidence>
<keyword evidence="3 7" id="KW-0423">Lactose metabolism</keyword>
<gene>
    <name evidence="9" type="ORF">LBPG_02464</name>
</gene>
<evidence type="ECO:0000256" key="7">
    <source>
        <dbReference type="PIRNR" id="PIRNR000535"/>
    </source>
</evidence>
<sequence>MILTVTLNPSIDVSYPLEHLAIDTINRTTDVRKTAGGKGLNVSRVIHQLNHDITATGFIGGYFGQWLQHQLDIEGIKHDFMTIDAETRSSIAILHDSGNQTEILEAGPMLSQDDADRFLTHFDTLLASADLVTISGSMPQGLPPTYYTSMIAHAEKQGVQVLLDTSGATLKNALGAPLKPLLIKPNDEELSDLLKRQINKKDYAALKQNLQEPIFNGVSWIVVSLGADGAFVKHNSKFYHAGIPKVNVVNPVGSGDATLAGLAMGIHDQNSDEIILKTAMTTGMLNTMQAQTGFVDPSQFQKYFDLVTIDPY</sequence>
<dbReference type="PANTHER" id="PTHR46566:SF5">
    <property type="entry name" value="1-PHOSPHOFRUCTOKINASE"/>
    <property type="match status" value="1"/>
</dbReference>
<evidence type="ECO:0000256" key="6">
    <source>
        <dbReference type="ARBA" id="ARBA00022840"/>
    </source>
</evidence>
<dbReference type="EMBL" id="CP002391">
    <property type="protein sequence ID" value="EEQ67015.1"/>
    <property type="molecule type" value="Genomic_DNA"/>
</dbReference>
<dbReference type="Gene3D" id="3.40.1190.20">
    <property type="match status" value="1"/>
</dbReference>
<dbReference type="GO" id="GO:0005524">
    <property type="term" value="F:ATP binding"/>
    <property type="evidence" value="ECO:0007669"/>
    <property type="project" value="UniProtKB-KW"/>
</dbReference>
<name>A0A826HY77_LACPA</name>